<dbReference type="Proteomes" id="UP000663193">
    <property type="component" value="Chromosome 6"/>
</dbReference>
<dbReference type="VEuPathDB" id="FungiDB:JI435_408720"/>
<reference evidence="2" key="1">
    <citation type="journal article" date="2021" name="BMC Genomics">
        <title>Chromosome-level genome assembly and manually-curated proteome of model necrotroph Parastagonospora nodorum Sn15 reveals a genome-wide trove of candidate effector homologs, and redundancy of virulence-related functions within an accessory chromosome.</title>
        <authorList>
            <person name="Bertazzoni S."/>
            <person name="Jones D.A.B."/>
            <person name="Phan H.T."/>
            <person name="Tan K.-C."/>
            <person name="Hane J.K."/>
        </authorList>
    </citation>
    <scope>NUCLEOTIDE SEQUENCE [LARGE SCALE GENOMIC DNA]</scope>
    <source>
        <strain evidence="2">SN15 / ATCC MYA-4574 / FGSC 10173)</strain>
    </source>
</reference>
<dbReference type="AlphaFoldDB" id="A0A7U2F082"/>
<organism evidence="1 2">
    <name type="scientific">Phaeosphaeria nodorum (strain SN15 / ATCC MYA-4574 / FGSC 10173)</name>
    <name type="common">Glume blotch fungus</name>
    <name type="synonym">Parastagonospora nodorum</name>
    <dbReference type="NCBI Taxonomy" id="321614"/>
    <lineage>
        <taxon>Eukaryota</taxon>
        <taxon>Fungi</taxon>
        <taxon>Dikarya</taxon>
        <taxon>Ascomycota</taxon>
        <taxon>Pezizomycotina</taxon>
        <taxon>Dothideomycetes</taxon>
        <taxon>Pleosporomycetidae</taxon>
        <taxon>Pleosporales</taxon>
        <taxon>Pleosporineae</taxon>
        <taxon>Phaeosphaeriaceae</taxon>
        <taxon>Parastagonospora</taxon>
    </lineage>
</organism>
<keyword evidence="2" id="KW-1185">Reference proteome</keyword>
<gene>
    <name evidence="1" type="ORF">JI435_408720</name>
</gene>
<dbReference type="EMBL" id="CP069028">
    <property type="protein sequence ID" value="QRC96323.1"/>
    <property type="molecule type" value="Genomic_DNA"/>
</dbReference>
<sequence length="50" mass="6007">MMTRQGYGMLKYRYKTEPRALVSRTGGIRMIQYITDVCFHLERARFRMSS</sequence>
<evidence type="ECO:0000313" key="1">
    <source>
        <dbReference type="EMBL" id="QRC96323.1"/>
    </source>
</evidence>
<accession>A0A7U2F082</accession>
<proteinExistence type="predicted"/>
<protein>
    <submittedName>
        <fullName evidence="1">Uncharacterized protein</fullName>
    </submittedName>
</protein>
<name>A0A7U2F082_PHANO</name>
<evidence type="ECO:0000313" key="2">
    <source>
        <dbReference type="Proteomes" id="UP000663193"/>
    </source>
</evidence>